<accession>A0ABP6T065</accession>
<protein>
    <recommendedName>
        <fullName evidence="3">Shikimate kinase</fullName>
    </recommendedName>
</protein>
<dbReference type="Gene3D" id="3.40.50.300">
    <property type="entry name" value="P-loop containing nucleotide triphosphate hydrolases"/>
    <property type="match status" value="1"/>
</dbReference>
<keyword evidence="2" id="KW-1185">Reference proteome</keyword>
<sequence>MWKVQNGTTSRSVCDASPVSVIWVTGNSGAGKSTVCELLKRHGHDAVDADWEGYNHWVDRTTDRIVVSPPYPAPRGWLHRFGWKIDRARVEALAARAAGKTVFLCGSVENEDEVRDLFDLMICLVVDDETVATRLASRTTNAFGQHPEELAAALDDNVITESTYRRLGATIIDGTQAPEAVVEEVLAAASAVQRERRAADN</sequence>
<evidence type="ECO:0000313" key="2">
    <source>
        <dbReference type="Proteomes" id="UP001501676"/>
    </source>
</evidence>
<evidence type="ECO:0008006" key="3">
    <source>
        <dbReference type="Google" id="ProtNLM"/>
    </source>
</evidence>
<dbReference type="SUPFAM" id="SSF52540">
    <property type="entry name" value="P-loop containing nucleoside triphosphate hydrolases"/>
    <property type="match status" value="1"/>
</dbReference>
<organism evidence="1 2">
    <name type="scientific">Cryptosporangium minutisporangium</name>
    <dbReference type="NCBI Taxonomy" id="113569"/>
    <lineage>
        <taxon>Bacteria</taxon>
        <taxon>Bacillati</taxon>
        <taxon>Actinomycetota</taxon>
        <taxon>Actinomycetes</taxon>
        <taxon>Cryptosporangiales</taxon>
        <taxon>Cryptosporangiaceae</taxon>
        <taxon>Cryptosporangium</taxon>
    </lineage>
</organism>
<evidence type="ECO:0000313" key="1">
    <source>
        <dbReference type="EMBL" id="GAA3388374.1"/>
    </source>
</evidence>
<gene>
    <name evidence="1" type="ORF">GCM10020369_34300</name>
</gene>
<reference evidence="2" key="1">
    <citation type="journal article" date="2019" name="Int. J. Syst. Evol. Microbiol.">
        <title>The Global Catalogue of Microorganisms (GCM) 10K type strain sequencing project: providing services to taxonomists for standard genome sequencing and annotation.</title>
        <authorList>
            <consortium name="The Broad Institute Genomics Platform"/>
            <consortium name="The Broad Institute Genome Sequencing Center for Infectious Disease"/>
            <person name="Wu L."/>
            <person name="Ma J."/>
        </authorList>
    </citation>
    <scope>NUCLEOTIDE SEQUENCE [LARGE SCALE GENOMIC DNA]</scope>
    <source>
        <strain evidence="2">JCM 9458</strain>
    </source>
</reference>
<comment type="caution">
    <text evidence="1">The sequence shown here is derived from an EMBL/GenBank/DDBJ whole genome shotgun (WGS) entry which is preliminary data.</text>
</comment>
<proteinExistence type="predicted"/>
<dbReference type="InterPro" id="IPR027417">
    <property type="entry name" value="P-loop_NTPase"/>
</dbReference>
<dbReference type="Pfam" id="PF13238">
    <property type="entry name" value="AAA_18"/>
    <property type="match status" value="1"/>
</dbReference>
<dbReference type="Proteomes" id="UP001501676">
    <property type="component" value="Unassembled WGS sequence"/>
</dbReference>
<dbReference type="EMBL" id="BAAAYN010000023">
    <property type="protein sequence ID" value="GAA3388374.1"/>
    <property type="molecule type" value="Genomic_DNA"/>
</dbReference>
<name>A0ABP6T065_9ACTN</name>